<protein>
    <submittedName>
        <fullName evidence="2">Uncharacterized protein</fullName>
    </submittedName>
</protein>
<feature type="region of interest" description="Disordered" evidence="1">
    <location>
        <begin position="110"/>
        <end position="138"/>
    </location>
</feature>
<keyword evidence="3" id="KW-1185">Reference proteome</keyword>
<gene>
    <name evidence="2" type="ORF">LAh7_20</name>
</gene>
<evidence type="ECO:0000256" key="1">
    <source>
        <dbReference type="SAM" id="MobiDB-lite"/>
    </source>
</evidence>
<evidence type="ECO:0000313" key="2">
    <source>
        <dbReference type="EMBL" id="QDH46687.1"/>
    </source>
</evidence>
<dbReference type="Proteomes" id="UP000318298">
    <property type="component" value="Segment"/>
</dbReference>
<name>A0A514A079_9CAUD</name>
<feature type="compositionally biased region" description="Basic and acidic residues" evidence="1">
    <location>
        <begin position="129"/>
        <end position="138"/>
    </location>
</feature>
<sequence>MTSKKVSTARKKAITRVVNQIMVLLKPFGVYVYHQAKTGSTYLKFSEPGMGSIRVGDHTGREKYHYRYNVRLDHQGEPMRTTSAGWVQYFFGARHLDLLRDAVALRHHQRLADQGPPPNFDTSVPLWGEPRKEAVNGQ</sequence>
<proteinExistence type="predicted"/>
<reference evidence="2 3" key="1">
    <citation type="submission" date="2019-04" db="EMBL/GenBank/DDBJ databases">
        <title>Novel bacteriophages capable of disrupting biofilms from clinical strains of Aeromonas hydrophila with intrinsic antibiotic resistance.</title>
        <authorList>
            <person name="Kabwe M."/>
            <person name="Brown T.L."/>
            <person name="Speirs L."/>
            <person name="Ku H."/>
            <person name="Leach M."/>
            <person name="Chan H.T."/>
            <person name="Petrovski S."/>
            <person name="Lock P."/>
            <person name="Tucci J."/>
        </authorList>
    </citation>
    <scope>NUCLEOTIDE SEQUENCE [LARGE SCALE GENOMIC DNA]</scope>
</reference>
<organism evidence="2 3">
    <name type="scientific">Aeromonas phage LAh_7</name>
    <dbReference type="NCBI Taxonomy" id="2591031"/>
    <lineage>
        <taxon>Viruses</taxon>
        <taxon>Duplodnaviria</taxon>
        <taxon>Heunggongvirae</taxon>
        <taxon>Uroviricota</taxon>
        <taxon>Caudoviricetes</taxon>
        <taxon>Casjensviridae</taxon>
        <taxon>Sharonstreetvirus</taxon>
        <taxon>Sharonstreetvirus LAh7</taxon>
    </lineage>
</organism>
<evidence type="ECO:0000313" key="3">
    <source>
        <dbReference type="Proteomes" id="UP000318298"/>
    </source>
</evidence>
<accession>A0A514A079</accession>
<dbReference type="EMBL" id="MK838113">
    <property type="protein sequence ID" value="QDH46687.1"/>
    <property type="molecule type" value="Genomic_DNA"/>
</dbReference>